<name>A0A4V3XJ26_9APHY</name>
<comment type="caution">
    <text evidence="1">The sequence shown here is derived from an EMBL/GenBank/DDBJ whole genome shotgun (WGS) entry which is preliminary data.</text>
</comment>
<proteinExistence type="predicted"/>
<keyword evidence="2" id="KW-1185">Reference proteome</keyword>
<dbReference type="PANTHER" id="PTHR39214">
    <property type="entry name" value="MICROBODY (PEROXISOME) BIOGENESIS PROTEIN PEROXIN 8 (EUROFUNG)"/>
    <property type="match status" value="1"/>
</dbReference>
<dbReference type="OrthoDB" id="2357318at2759"/>
<gene>
    <name evidence="1" type="ORF">EUX98_g2725</name>
</gene>
<reference evidence="1 2" key="1">
    <citation type="submission" date="2019-02" db="EMBL/GenBank/DDBJ databases">
        <title>Genome sequencing of the rare red list fungi Antrodiella citrinella (Flaviporus citrinellus).</title>
        <authorList>
            <person name="Buettner E."/>
            <person name="Kellner H."/>
        </authorList>
    </citation>
    <scope>NUCLEOTIDE SEQUENCE [LARGE SCALE GENOMIC DNA]</scope>
    <source>
        <strain evidence="1 2">DSM 108506</strain>
    </source>
</reference>
<evidence type="ECO:0000313" key="2">
    <source>
        <dbReference type="Proteomes" id="UP000308730"/>
    </source>
</evidence>
<dbReference type="AlphaFoldDB" id="A0A4V3XJ26"/>
<dbReference type="InterPro" id="IPR055334">
    <property type="entry name" value="PEX8-like"/>
</dbReference>
<protein>
    <submittedName>
        <fullName evidence="1">Uncharacterized protein</fullName>
    </submittedName>
</protein>
<organism evidence="1 2">
    <name type="scientific">Antrodiella citrinella</name>
    <dbReference type="NCBI Taxonomy" id="2447956"/>
    <lineage>
        <taxon>Eukaryota</taxon>
        <taxon>Fungi</taxon>
        <taxon>Dikarya</taxon>
        <taxon>Basidiomycota</taxon>
        <taxon>Agaricomycotina</taxon>
        <taxon>Agaricomycetes</taxon>
        <taxon>Polyporales</taxon>
        <taxon>Steccherinaceae</taxon>
        <taxon>Antrodiella</taxon>
    </lineage>
</organism>
<dbReference type="Proteomes" id="UP000308730">
    <property type="component" value="Unassembled WGS sequence"/>
</dbReference>
<sequence length="733" mass="79978">MTDRGYINLLSHLNQTTTTLPISTIQASVAHYLAHVQPLPTAFTAIVISSQLLRALTLPKLEFLSTSFRHAVHFKLQLIQDEPNGLFSRSLKAKLEEWVYAVLKGLQGGQTMLRLAAYDGLLLGLEDVESEVKAKEGRMRGKVEEELVIALAEAMDMYPLNASSVGWETEFMPNVMYQTEGCTLSTAYLIIARSLPIVANHRLKALPLGALTSGLLAIIDSAFQSGAFLSSLEESLTSQTNGKLCIEPASQFTDNLRTLSSSPIIVSMAALSRLCALSLSALADSRPRPGWLAMSEVMQRLEILTRNVEADWLKSRLAGTEEENDIAPESHESAKVMWSTLKTLLFTTIMIVQSVLSTLVYVPQPPQEKHASSSSSDPSPHSFALTALHIFSHLSFVLPQFGGVTSTAQGGFVELKKVFYTALDILSSDQTESEKFVRLLCDDARAQATSQTLPLRFVLAKNSYSLACIEQLVPVLSDDVIRAEIWPMCQPHLSDASHREVYESSHSVMLAVFAAHAQRASEGKVSTAPSSLGEPAFAEQIVPFYVQCLISNSGDGALSTTQLCLAYAALVRAAGAFCASASQLANTPSQGDSFAWFCVEALLQHIRRPSSGQNASVTSSKVASFVDISEHFHRLHLALISTVPSVSLTLLPRLLSEVRSVTQSYPPGQIPQRDELVQALFHELSHNVGDLEKEVVMEWWYENCEQLVGPGGAELTFEGTDKSEVQPSLVSRL</sequence>
<evidence type="ECO:0000313" key="1">
    <source>
        <dbReference type="EMBL" id="THH31473.1"/>
    </source>
</evidence>
<dbReference type="PANTHER" id="PTHR39214:SF1">
    <property type="entry name" value="MICROBODY (PEROXISOME) BIOGENESIS PROTEIN PEROXIN 8 (EUROFUNG)"/>
    <property type="match status" value="1"/>
</dbReference>
<accession>A0A4V3XJ26</accession>
<dbReference type="EMBL" id="SGPM01000046">
    <property type="protein sequence ID" value="THH31473.1"/>
    <property type="molecule type" value="Genomic_DNA"/>
</dbReference>